<dbReference type="PROSITE" id="PS00233">
    <property type="entry name" value="CHIT_BIND_RR_1"/>
    <property type="match status" value="1"/>
</dbReference>
<sequence>MSLRFVVFVALLAYARAGVVPAAPLAYAAAPAHYAYAAPVAKAVVAGPAPLAYAAPVAKAVVAAHAEEYDPNPQYSYGYEVQDGLTGDNKYQQETRNGDVVEGSYSLVEPDGNRRTVDYSADPVNGFNAVVRREPAAVAVKAVAAAPAIAKVATPIAYSAAPAPLTRFAIPRVPATPLALAPRVAYAAQAAPIAYSAPAAPLARVTYSSPIASYHL</sequence>
<dbReference type="PROSITE" id="PS51155">
    <property type="entry name" value="CHIT_BIND_RR_2"/>
    <property type="match status" value="1"/>
</dbReference>
<evidence type="ECO:0000256" key="3">
    <source>
        <dbReference type="SAM" id="SignalP"/>
    </source>
</evidence>
<dbReference type="Proteomes" id="UP001566132">
    <property type="component" value="Unassembled WGS sequence"/>
</dbReference>
<organism evidence="4 5">
    <name type="scientific">Hypothenemus hampei</name>
    <name type="common">Coffee berry borer</name>
    <dbReference type="NCBI Taxonomy" id="57062"/>
    <lineage>
        <taxon>Eukaryota</taxon>
        <taxon>Metazoa</taxon>
        <taxon>Ecdysozoa</taxon>
        <taxon>Arthropoda</taxon>
        <taxon>Hexapoda</taxon>
        <taxon>Insecta</taxon>
        <taxon>Pterygota</taxon>
        <taxon>Neoptera</taxon>
        <taxon>Endopterygota</taxon>
        <taxon>Coleoptera</taxon>
        <taxon>Polyphaga</taxon>
        <taxon>Cucujiformia</taxon>
        <taxon>Curculionidae</taxon>
        <taxon>Scolytinae</taxon>
        <taxon>Hypothenemus</taxon>
    </lineage>
</organism>
<proteinExistence type="predicted"/>
<dbReference type="EMBL" id="JBDJPC010000004">
    <property type="protein sequence ID" value="KAL1506708.1"/>
    <property type="molecule type" value="Genomic_DNA"/>
</dbReference>
<dbReference type="InterPro" id="IPR051217">
    <property type="entry name" value="Insect_Cuticle_Struc_Prot"/>
</dbReference>
<dbReference type="Pfam" id="PF00379">
    <property type="entry name" value="Chitin_bind_4"/>
    <property type="match status" value="1"/>
</dbReference>
<evidence type="ECO:0000313" key="5">
    <source>
        <dbReference type="Proteomes" id="UP001566132"/>
    </source>
</evidence>
<dbReference type="GO" id="GO:0042302">
    <property type="term" value="F:structural constituent of cuticle"/>
    <property type="evidence" value="ECO:0007669"/>
    <property type="project" value="UniProtKB-UniRule"/>
</dbReference>
<name>A0ABD1F090_HYPHA</name>
<accession>A0ABD1F090</accession>
<keyword evidence="3" id="KW-0732">Signal</keyword>
<dbReference type="PANTHER" id="PTHR12236">
    <property type="entry name" value="STRUCTURAL CONTITUENT OF CUTICLE"/>
    <property type="match status" value="1"/>
</dbReference>
<dbReference type="AlphaFoldDB" id="A0ABD1F090"/>
<evidence type="ECO:0000256" key="1">
    <source>
        <dbReference type="ARBA" id="ARBA00022460"/>
    </source>
</evidence>
<dbReference type="InterPro" id="IPR031311">
    <property type="entry name" value="CHIT_BIND_RR_consensus"/>
</dbReference>
<keyword evidence="5" id="KW-1185">Reference proteome</keyword>
<feature type="signal peptide" evidence="3">
    <location>
        <begin position="1"/>
        <end position="17"/>
    </location>
</feature>
<reference evidence="4 5" key="1">
    <citation type="submission" date="2024-05" db="EMBL/GenBank/DDBJ databases">
        <title>Genetic variation in Jamaican populations of the coffee berry borer (Hypothenemus hampei).</title>
        <authorList>
            <person name="Errbii M."/>
            <person name="Myrie A."/>
        </authorList>
    </citation>
    <scope>NUCLEOTIDE SEQUENCE [LARGE SCALE GENOMIC DNA]</scope>
    <source>
        <strain evidence="4">JA-Hopewell-2020-01-JO</strain>
        <tissue evidence="4">Whole body</tissue>
    </source>
</reference>
<evidence type="ECO:0000313" key="4">
    <source>
        <dbReference type="EMBL" id="KAL1506708.1"/>
    </source>
</evidence>
<evidence type="ECO:0000256" key="2">
    <source>
        <dbReference type="PROSITE-ProRule" id="PRU00497"/>
    </source>
</evidence>
<keyword evidence="1 2" id="KW-0193">Cuticle</keyword>
<feature type="chain" id="PRO_5044877090" description="Cuticle protein" evidence="3">
    <location>
        <begin position="18"/>
        <end position="216"/>
    </location>
</feature>
<evidence type="ECO:0008006" key="6">
    <source>
        <dbReference type="Google" id="ProtNLM"/>
    </source>
</evidence>
<dbReference type="InterPro" id="IPR000618">
    <property type="entry name" value="Insect_cuticle"/>
</dbReference>
<protein>
    <recommendedName>
        <fullName evidence="6">Cuticle protein</fullName>
    </recommendedName>
</protein>
<dbReference type="PRINTS" id="PR00947">
    <property type="entry name" value="CUTICLE"/>
</dbReference>
<comment type="caution">
    <text evidence="4">The sequence shown here is derived from an EMBL/GenBank/DDBJ whole genome shotgun (WGS) entry which is preliminary data.</text>
</comment>
<dbReference type="PANTHER" id="PTHR12236:SF86">
    <property type="entry name" value="CCP84AC-RELATED"/>
    <property type="match status" value="1"/>
</dbReference>
<gene>
    <name evidence="4" type="ORF">ABEB36_006021</name>
</gene>